<proteinExistence type="predicted"/>
<evidence type="ECO:0000313" key="2">
    <source>
        <dbReference type="EMBL" id="CAI9951165.1"/>
    </source>
</evidence>
<keyword evidence="1" id="KW-1133">Transmembrane helix</keyword>
<reference evidence="2" key="1">
    <citation type="submission" date="2023-06" db="EMBL/GenBank/DDBJ databases">
        <authorList>
            <person name="Kurt Z."/>
        </authorList>
    </citation>
    <scope>NUCLEOTIDE SEQUENCE</scope>
</reference>
<reference evidence="3 4" key="2">
    <citation type="submission" date="2024-07" db="EMBL/GenBank/DDBJ databases">
        <authorList>
            <person name="Akdeniz Z."/>
        </authorList>
    </citation>
    <scope>NUCLEOTIDE SEQUENCE [LARGE SCALE GENOMIC DNA]</scope>
</reference>
<keyword evidence="1" id="KW-0472">Membrane</keyword>
<evidence type="ECO:0000313" key="3">
    <source>
        <dbReference type="EMBL" id="CAL6030402.1"/>
    </source>
</evidence>
<accession>A0AA86Q2V3</accession>
<protein>
    <submittedName>
        <fullName evidence="3">Hypothetical_protein</fullName>
    </submittedName>
</protein>
<organism evidence="2">
    <name type="scientific">Hexamita inflata</name>
    <dbReference type="NCBI Taxonomy" id="28002"/>
    <lineage>
        <taxon>Eukaryota</taxon>
        <taxon>Metamonada</taxon>
        <taxon>Diplomonadida</taxon>
        <taxon>Hexamitidae</taxon>
        <taxon>Hexamitinae</taxon>
        <taxon>Hexamita</taxon>
    </lineage>
</organism>
<name>A0AA86Q2V3_9EUKA</name>
<gene>
    <name evidence="3" type="ORF">HINF_LOCUS33279</name>
    <name evidence="2" type="ORF">HINF_LOCUS38810</name>
</gene>
<comment type="caution">
    <text evidence="2">The sequence shown here is derived from an EMBL/GenBank/DDBJ whole genome shotgun (WGS) entry which is preliminary data.</text>
</comment>
<sequence length="182" mass="20813">MLTIQQQKSFADQMIYEFKAQKDVLLFAFAFIPVVFCYSFAYLQTRTITFSGVKILTRIVIIAQISLFLVQMIVWKSCTETIIVRTFGQVGFLTSYLWSRLLQASTDAFLDSSLKITLHYHLLNQNSQVHNDAESNCSGKSIIKQQPVILSKIQMIIESQPLINLILVRSLMQYFLLSLSGL</sequence>
<feature type="transmembrane region" description="Helical" evidence="1">
    <location>
        <begin position="24"/>
        <end position="43"/>
    </location>
</feature>
<feature type="transmembrane region" description="Helical" evidence="1">
    <location>
        <begin position="55"/>
        <end position="75"/>
    </location>
</feature>
<dbReference type="EMBL" id="CATOUU010000822">
    <property type="protein sequence ID" value="CAI9951165.1"/>
    <property type="molecule type" value="Genomic_DNA"/>
</dbReference>
<dbReference type="AlphaFoldDB" id="A0AA86Q2V3"/>
<keyword evidence="1" id="KW-0812">Transmembrane</keyword>
<dbReference type="EMBL" id="CAXDID020000115">
    <property type="protein sequence ID" value="CAL6030402.1"/>
    <property type="molecule type" value="Genomic_DNA"/>
</dbReference>
<evidence type="ECO:0000256" key="1">
    <source>
        <dbReference type="SAM" id="Phobius"/>
    </source>
</evidence>
<keyword evidence="4" id="KW-1185">Reference proteome</keyword>
<evidence type="ECO:0000313" key="4">
    <source>
        <dbReference type="Proteomes" id="UP001642409"/>
    </source>
</evidence>
<dbReference type="Proteomes" id="UP001642409">
    <property type="component" value="Unassembled WGS sequence"/>
</dbReference>